<organism evidence="1 2">
    <name type="scientific">Trichostrongylus colubriformis</name>
    <name type="common">Black scour worm</name>
    <dbReference type="NCBI Taxonomy" id="6319"/>
    <lineage>
        <taxon>Eukaryota</taxon>
        <taxon>Metazoa</taxon>
        <taxon>Ecdysozoa</taxon>
        <taxon>Nematoda</taxon>
        <taxon>Chromadorea</taxon>
        <taxon>Rhabditida</taxon>
        <taxon>Rhabditina</taxon>
        <taxon>Rhabditomorpha</taxon>
        <taxon>Strongyloidea</taxon>
        <taxon>Trichostrongylidae</taxon>
        <taxon>Trichostrongylus</taxon>
    </lineage>
</organism>
<feature type="non-terminal residue" evidence="1">
    <location>
        <position position="1"/>
    </location>
</feature>
<dbReference type="AlphaFoldDB" id="A0AAN8G1W9"/>
<gene>
    <name evidence="1" type="ORF">GCK32_011956</name>
</gene>
<sequence>INNQLQVIKSDMAQFSSPLLRLNTIQIALLAICSAYPYVLSPDYEFSDAVESPIPGLTKRAFDRLDSNDFGLLKRSLAKRAFDRVDFADFGFRRKRAFDRISRAEFGFEGFRRKRAFDRLSMADFGFRKKRAFDRVTGTEFGLIKRSPYTDRDELIEELATSIAAMGRGAPFTMSAVPLVDEQK</sequence>
<evidence type="ECO:0000313" key="1">
    <source>
        <dbReference type="EMBL" id="KAK5986739.1"/>
    </source>
</evidence>
<dbReference type="Proteomes" id="UP001331761">
    <property type="component" value="Unassembled WGS sequence"/>
</dbReference>
<accession>A0AAN8G1W9</accession>
<proteinExistence type="predicted"/>
<name>A0AAN8G1W9_TRICO</name>
<evidence type="ECO:0000313" key="2">
    <source>
        <dbReference type="Proteomes" id="UP001331761"/>
    </source>
</evidence>
<comment type="caution">
    <text evidence="1">The sequence shown here is derived from an EMBL/GenBank/DDBJ whole genome shotgun (WGS) entry which is preliminary data.</text>
</comment>
<reference evidence="1 2" key="1">
    <citation type="submission" date="2019-10" db="EMBL/GenBank/DDBJ databases">
        <title>Assembly and Annotation for the nematode Trichostrongylus colubriformis.</title>
        <authorList>
            <person name="Martin J."/>
        </authorList>
    </citation>
    <scope>NUCLEOTIDE SEQUENCE [LARGE SCALE GENOMIC DNA]</scope>
    <source>
        <strain evidence="1">G859</strain>
        <tissue evidence="1">Whole worm</tissue>
    </source>
</reference>
<dbReference type="EMBL" id="WIXE01000286">
    <property type="protein sequence ID" value="KAK5986739.1"/>
    <property type="molecule type" value="Genomic_DNA"/>
</dbReference>
<keyword evidence="2" id="KW-1185">Reference proteome</keyword>
<protein>
    <submittedName>
        <fullName evidence="1">Uncharacterized protein</fullName>
    </submittedName>
</protein>